<keyword evidence="2" id="KW-0812">Transmembrane</keyword>
<evidence type="ECO:0000259" key="1">
    <source>
        <dbReference type="Pfam" id="PF00211"/>
    </source>
</evidence>
<organism evidence="2">
    <name type="scientific">mine drainage metagenome</name>
    <dbReference type="NCBI Taxonomy" id="410659"/>
    <lineage>
        <taxon>unclassified sequences</taxon>
        <taxon>metagenomes</taxon>
        <taxon>ecological metagenomes</taxon>
    </lineage>
</organism>
<comment type="caution">
    <text evidence="2">The sequence shown here is derived from an EMBL/GenBank/DDBJ whole genome shotgun (WGS) entry which is preliminary data.</text>
</comment>
<feature type="domain" description="Guanylate cyclase" evidence="1">
    <location>
        <begin position="3"/>
        <end position="62"/>
    </location>
</feature>
<dbReference type="InterPro" id="IPR029787">
    <property type="entry name" value="Nucleotide_cyclase"/>
</dbReference>
<dbReference type="EC" id="4.6.1.1" evidence="2"/>
<dbReference type="GO" id="GO:0004016">
    <property type="term" value="F:adenylate cyclase activity"/>
    <property type="evidence" value="ECO:0007669"/>
    <property type="project" value="UniProtKB-EC"/>
</dbReference>
<reference evidence="2" key="1">
    <citation type="submission" date="2009-10" db="EMBL/GenBank/DDBJ databases">
        <title>Diversity of trophic interactions inside an arsenic-rich microbial ecosystem.</title>
        <authorList>
            <person name="Bertin P.N."/>
            <person name="Heinrich-Salmeron A."/>
            <person name="Pelletier E."/>
            <person name="Goulhen-Chollet F."/>
            <person name="Arsene-Ploetze F."/>
            <person name="Gallien S."/>
            <person name="Calteau A."/>
            <person name="Vallenet D."/>
            <person name="Casiot C."/>
            <person name="Chane-Woon-Ming B."/>
            <person name="Giloteaux L."/>
            <person name="Barakat M."/>
            <person name="Bonnefoy V."/>
            <person name="Bruneel O."/>
            <person name="Chandler M."/>
            <person name="Cleiss J."/>
            <person name="Duran R."/>
            <person name="Elbaz-Poulichet F."/>
            <person name="Fonknechten N."/>
            <person name="Lauga B."/>
            <person name="Mornico D."/>
            <person name="Ortet P."/>
            <person name="Schaeffer C."/>
            <person name="Siguier P."/>
            <person name="Alexander Thil Smith A."/>
            <person name="Van Dorsselaer A."/>
            <person name="Weissenbach J."/>
            <person name="Medigue C."/>
            <person name="Le Paslier D."/>
        </authorList>
    </citation>
    <scope>NUCLEOTIDE SEQUENCE</scope>
</reference>
<dbReference type="Gene3D" id="3.30.70.1230">
    <property type="entry name" value="Nucleotide cyclase"/>
    <property type="match status" value="1"/>
</dbReference>
<gene>
    <name evidence="2" type="ORF">CARN1_1831</name>
</gene>
<dbReference type="AlphaFoldDB" id="E6PE43"/>
<dbReference type="EMBL" id="CABL01000002">
    <property type="protein sequence ID" value="CBH74728.1"/>
    <property type="molecule type" value="Genomic_DNA"/>
</dbReference>
<sequence>MDYTIIGAEVNLAARLESVAEPGSIVMSYETYALVREIVAAHALAPLVVKGIPREIVPYVLDGALEESGAPRRIFSEHGSGIDLYLDVDSLDAEEQARARAILLEAAEALEPPRDRPR</sequence>
<accession>E6PE43</accession>
<dbReference type="SUPFAM" id="SSF55073">
    <property type="entry name" value="Nucleotide cyclase"/>
    <property type="match status" value="1"/>
</dbReference>
<keyword evidence="2" id="KW-0472">Membrane</keyword>
<protein>
    <submittedName>
        <fullName evidence="2">Putative transmembrane adenylate cyclase</fullName>
        <ecNumber evidence="2">4.6.1.1</ecNumber>
    </submittedName>
</protein>
<dbReference type="InterPro" id="IPR001054">
    <property type="entry name" value="A/G_cyclase"/>
</dbReference>
<proteinExistence type="predicted"/>
<dbReference type="GO" id="GO:0009190">
    <property type="term" value="P:cyclic nucleotide biosynthetic process"/>
    <property type="evidence" value="ECO:0007669"/>
    <property type="project" value="InterPro"/>
</dbReference>
<keyword evidence="2" id="KW-0456">Lyase</keyword>
<dbReference type="GO" id="GO:0035556">
    <property type="term" value="P:intracellular signal transduction"/>
    <property type="evidence" value="ECO:0007669"/>
    <property type="project" value="InterPro"/>
</dbReference>
<name>E6PE43_9ZZZZ</name>
<dbReference type="Pfam" id="PF00211">
    <property type="entry name" value="Guanylate_cyc"/>
    <property type="match status" value="1"/>
</dbReference>
<evidence type="ECO:0000313" key="2">
    <source>
        <dbReference type="EMBL" id="CBH74728.1"/>
    </source>
</evidence>